<feature type="domain" description="Integrase catalytic" evidence="1">
    <location>
        <begin position="13"/>
        <end position="103"/>
    </location>
</feature>
<dbReference type="WBParaSite" id="HCON_00111650-00001">
    <property type="protein sequence ID" value="HCON_00111650-00001"/>
    <property type="gene ID" value="HCON_00111650"/>
</dbReference>
<keyword evidence="2" id="KW-1185">Reference proteome</keyword>
<dbReference type="OMA" id="PQSNERA"/>
<name>A0A7I4YMV6_HAECO</name>
<evidence type="ECO:0000313" key="2">
    <source>
        <dbReference type="Proteomes" id="UP000025227"/>
    </source>
</evidence>
<reference evidence="3" key="1">
    <citation type="submission" date="2020-12" db="UniProtKB">
        <authorList>
            <consortium name="WormBaseParasite"/>
        </authorList>
    </citation>
    <scope>IDENTIFICATION</scope>
    <source>
        <strain evidence="3">MHco3</strain>
    </source>
</reference>
<dbReference type="AlphaFoldDB" id="A0A7I4YMV6"/>
<dbReference type="InterPro" id="IPR001584">
    <property type="entry name" value="Integrase_cat-core"/>
</dbReference>
<sequence length="204" mass="23458">MPRKTLMLLSSWHPTKPRNRVHIDFAVPINGKMHIVVVGSYSKWPEVLEMSSSTVKATLRVLKMLFALIGNLRIVSDNGTQFISKEFQGFCEKQGIRSPLFHPQSNERAKLFVDILKIASLKSKGGEESNLLAEFWKCYRRAPYITTLKQLSPAELLLGSQIRTTLAPLKETIRNEKGSRKTRMERQYTLHYGARERSYQDLSY</sequence>
<organism evidence="2 3">
    <name type="scientific">Haemonchus contortus</name>
    <name type="common">Barber pole worm</name>
    <dbReference type="NCBI Taxonomy" id="6289"/>
    <lineage>
        <taxon>Eukaryota</taxon>
        <taxon>Metazoa</taxon>
        <taxon>Ecdysozoa</taxon>
        <taxon>Nematoda</taxon>
        <taxon>Chromadorea</taxon>
        <taxon>Rhabditida</taxon>
        <taxon>Rhabditina</taxon>
        <taxon>Rhabditomorpha</taxon>
        <taxon>Strongyloidea</taxon>
        <taxon>Trichostrongylidae</taxon>
        <taxon>Haemonchus</taxon>
    </lineage>
</organism>
<proteinExistence type="predicted"/>
<dbReference type="Gene3D" id="3.30.420.10">
    <property type="entry name" value="Ribonuclease H-like superfamily/Ribonuclease H"/>
    <property type="match status" value="1"/>
</dbReference>
<accession>A0A7I4YMV6</accession>
<dbReference type="GO" id="GO:0015074">
    <property type="term" value="P:DNA integration"/>
    <property type="evidence" value="ECO:0007669"/>
    <property type="project" value="InterPro"/>
</dbReference>
<protein>
    <submittedName>
        <fullName evidence="3">Integrase catalytic domain-containing protein</fullName>
    </submittedName>
</protein>
<dbReference type="InterPro" id="IPR050951">
    <property type="entry name" value="Retrovirus_Pol_polyprotein"/>
</dbReference>
<dbReference type="OrthoDB" id="5818961at2759"/>
<dbReference type="PANTHER" id="PTHR37984:SF5">
    <property type="entry name" value="PROTEIN NYNRIN-LIKE"/>
    <property type="match status" value="1"/>
</dbReference>
<evidence type="ECO:0000259" key="1">
    <source>
        <dbReference type="PROSITE" id="PS50994"/>
    </source>
</evidence>
<evidence type="ECO:0000313" key="3">
    <source>
        <dbReference type="WBParaSite" id="HCON_00111650-00001"/>
    </source>
</evidence>
<dbReference type="Proteomes" id="UP000025227">
    <property type="component" value="Unplaced"/>
</dbReference>
<dbReference type="InterPro" id="IPR012337">
    <property type="entry name" value="RNaseH-like_sf"/>
</dbReference>
<dbReference type="SUPFAM" id="SSF53098">
    <property type="entry name" value="Ribonuclease H-like"/>
    <property type="match status" value="1"/>
</dbReference>
<dbReference type="PANTHER" id="PTHR37984">
    <property type="entry name" value="PROTEIN CBG26694"/>
    <property type="match status" value="1"/>
</dbReference>
<dbReference type="InterPro" id="IPR036397">
    <property type="entry name" value="RNaseH_sf"/>
</dbReference>
<dbReference type="Pfam" id="PF00665">
    <property type="entry name" value="rve"/>
    <property type="match status" value="1"/>
</dbReference>
<dbReference type="GO" id="GO:0003676">
    <property type="term" value="F:nucleic acid binding"/>
    <property type="evidence" value="ECO:0007669"/>
    <property type="project" value="InterPro"/>
</dbReference>
<dbReference type="PROSITE" id="PS50994">
    <property type="entry name" value="INTEGRASE"/>
    <property type="match status" value="1"/>
</dbReference>